<feature type="transmembrane region" description="Helical" evidence="7">
    <location>
        <begin position="48"/>
        <end position="66"/>
    </location>
</feature>
<dbReference type="STRING" id="266809.PM03_07620"/>
<evidence type="ECO:0000313" key="8">
    <source>
        <dbReference type="EMBL" id="CUH58946.1"/>
    </source>
</evidence>
<evidence type="ECO:0000256" key="5">
    <source>
        <dbReference type="ARBA" id="ARBA00022989"/>
    </source>
</evidence>
<feature type="transmembrane region" description="Helical" evidence="7">
    <location>
        <begin position="211"/>
        <end position="241"/>
    </location>
</feature>
<keyword evidence="8" id="KW-0966">Cell projection</keyword>
<evidence type="ECO:0000256" key="6">
    <source>
        <dbReference type="ARBA" id="ARBA00023136"/>
    </source>
</evidence>
<feature type="transmembrane region" description="Helical" evidence="7">
    <location>
        <begin position="15"/>
        <end position="36"/>
    </location>
</feature>
<proteinExistence type="inferred from homology"/>
<feature type="transmembrane region" description="Helical" evidence="7">
    <location>
        <begin position="176"/>
        <end position="199"/>
    </location>
</feature>
<evidence type="ECO:0000313" key="9">
    <source>
        <dbReference type="Proteomes" id="UP000051298"/>
    </source>
</evidence>
<comment type="similarity">
    <text evidence="2">Belongs to the FliR/MopE/SpaR family.</text>
</comment>
<evidence type="ECO:0000256" key="1">
    <source>
        <dbReference type="ARBA" id="ARBA00004651"/>
    </source>
</evidence>
<dbReference type="GO" id="GO:0005886">
    <property type="term" value="C:plasma membrane"/>
    <property type="evidence" value="ECO:0007669"/>
    <property type="project" value="UniProtKB-SubCell"/>
</dbReference>
<accession>A0A0N7LSV4</accession>
<evidence type="ECO:0000256" key="4">
    <source>
        <dbReference type="ARBA" id="ARBA00022692"/>
    </source>
</evidence>
<organism evidence="8 9">
    <name type="scientific">Thalassobacter stenotrophicus</name>
    <dbReference type="NCBI Taxonomy" id="266809"/>
    <lineage>
        <taxon>Bacteria</taxon>
        <taxon>Pseudomonadati</taxon>
        <taxon>Pseudomonadota</taxon>
        <taxon>Alphaproteobacteria</taxon>
        <taxon>Rhodobacterales</taxon>
        <taxon>Roseobacteraceae</taxon>
        <taxon>Thalassobacter</taxon>
    </lineage>
</organism>
<dbReference type="PANTHER" id="PTHR30065:SF1">
    <property type="entry name" value="SURFACE PRESENTATION OF ANTIGENS PROTEIN SPAR"/>
    <property type="match status" value="1"/>
</dbReference>
<dbReference type="PRINTS" id="PR00953">
    <property type="entry name" value="TYPE3IMRPROT"/>
</dbReference>
<keyword evidence="3" id="KW-1003">Cell membrane</keyword>
<feature type="transmembrane region" description="Helical" evidence="7">
    <location>
        <begin position="146"/>
        <end position="164"/>
    </location>
</feature>
<protein>
    <submittedName>
        <fullName evidence="8">Flagellar biosynthesis protein FliR</fullName>
    </submittedName>
</protein>
<keyword evidence="8" id="KW-0282">Flagellum</keyword>
<name>A0A0N7LSV4_9RHOB</name>
<dbReference type="eggNOG" id="COG1684">
    <property type="taxonomic scope" value="Bacteria"/>
</dbReference>
<dbReference type="InterPro" id="IPR002010">
    <property type="entry name" value="T3SS_IM_R"/>
</dbReference>
<keyword evidence="4 7" id="KW-0812">Transmembrane</keyword>
<gene>
    <name evidence="8" type="ORF">THS5294_00226</name>
</gene>
<dbReference type="EMBL" id="CYRX01000007">
    <property type="protein sequence ID" value="CUH58946.1"/>
    <property type="molecule type" value="Genomic_DNA"/>
</dbReference>
<keyword evidence="5 7" id="KW-1133">Transmembrane helix</keyword>
<reference evidence="8 9" key="1">
    <citation type="submission" date="2015-09" db="EMBL/GenBank/DDBJ databases">
        <authorList>
            <consortium name="Swine Surveillance"/>
        </authorList>
    </citation>
    <scope>NUCLEOTIDE SEQUENCE [LARGE SCALE GENOMIC DNA]</scope>
    <source>
        <strain evidence="8 9">CECT 5294</strain>
    </source>
</reference>
<dbReference type="AlphaFoldDB" id="A0A0N7LSV4"/>
<dbReference type="PANTHER" id="PTHR30065">
    <property type="entry name" value="FLAGELLAR BIOSYNTHETIC PROTEIN FLIR"/>
    <property type="match status" value="1"/>
</dbReference>
<keyword evidence="8" id="KW-0969">Cilium</keyword>
<keyword evidence="6 7" id="KW-0472">Membrane</keyword>
<sequence length="256" mass="27143">MMVEIQEISGFGQDALTLFGFLFLRIGAFVSVLPALGDQMIPARVKLAIALVVVVSVFPAVTLPSIEPGAPLVFLFFSETLVGFMFGITLRFLSHALLVAGAIAAQSTSLSQLLGGPSIDPQPALSNIIYMAGLVLIILADLHIKIIWALVELYGFLPIGVFLLPLDVMTWGVDSVASIFGLGFVLAAPFVLVSLIYNVAMGIINKAMPQLMVAFVGAPAITAGGMILLFISLPILLPIWLQRFDAVLAAPLQALP</sequence>
<dbReference type="Proteomes" id="UP000051298">
    <property type="component" value="Unassembled WGS sequence"/>
</dbReference>
<evidence type="ECO:0000256" key="7">
    <source>
        <dbReference type="SAM" id="Phobius"/>
    </source>
</evidence>
<evidence type="ECO:0000256" key="3">
    <source>
        <dbReference type="ARBA" id="ARBA00022475"/>
    </source>
</evidence>
<comment type="subcellular location">
    <subcellularLocation>
        <location evidence="1">Cell membrane</location>
        <topology evidence="1">Multi-pass membrane protein</topology>
    </subcellularLocation>
</comment>
<dbReference type="GO" id="GO:0006605">
    <property type="term" value="P:protein targeting"/>
    <property type="evidence" value="ECO:0007669"/>
    <property type="project" value="InterPro"/>
</dbReference>
<dbReference type="Pfam" id="PF01311">
    <property type="entry name" value="Bac_export_1"/>
    <property type="match status" value="1"/>
</dbReference>
<dbReference type="RefSeq" id="WP_233486378.1">
    <property type="nucleotide sequence ID" value="NZ_CYRX01000007.1"/>
</dbReference>
<evidence type="ECO:0000256" key="2">
    <source>
        <dbReference type="ARBA" id="ARBA00009772"/>
    </source>
</evidence>
<feature type="transmembrane region" description="Helical" evidence="7">
    <location>
        <begin position="121"/>
        <end position="139"/>
    </location>
</feature>